<dbReference type="InterPro" id="IPR025634">
    <property type="entry name" value="DUF4292"/>
</dbReference>
<evidence type="ECO:0000256" key="1">
    <source>
        <dbReference type="SAM" id="SignalP"/>
    </source>
</evidence>
<name>A0A6M1ST69_9BACT</name>
<feature type="chain" id="PRO_5027016427" evidence="1">
    <location>
        <begin position="23"/>
        <end position="255"/>
    </location>
</feature>
<keyword evidence="1" id="KW-0732">Signal</keyword>
<comment type="caution">
    <text evidence="2">The sequence shown here is derived from an EMBL/GenBank/DDBJ whole genome shotgun (WGS) entry which is preliminary data.</text>
</comment>
<dbReference type="EMBL" id="JAALLT010000001">
    <property type="protein sequence ID" value="NGP75308.1"/>
    <property type="molecule type" value="Genomic_DNA"/>
</dbReference>
<evidence type="ECO:0000313" key="3">
    <source>
        <dbReference type="Proteomes" id="UP000473278"/>
    </source>
</evidence>
<reference evidence="2 3" key="1">
    <citation type="submission" date="2020-02" db="EMBL/GenBank/DDBJ databases">
        <title>Balneolaceae bacterium YR4-1, complete genome.</title>
        <authorList>
            <person name="Li Y."/>
            <person name="Wu S."/>
        </authorList>
    </citation>
    <scope>NUCLEOTIDE SEQUENCE [LARGE SCALE GENOMIC DNA]</scope>
    <source>
        <strain evidence="2 3">YR4-1</strain>
    </source>
</reference>
<organism evidence="2 3">
    <name type="scientific">Halalkalibaculum roseum</name>
    <dbReference type="NCBI Taxonomy" id="2709311"/>
    <lineage>
        <taxon>Bacteria</taxon>
        <taxon>Pseudomonadati</taxon>
        <taxon>Balneolota</taxon>
        <taxon>Balneolia</taxon>
        <taxon>Balneolales</taxon>
        <taxon>Balneolaceae</taxon>
        <taxon>Halalkalibaculum</taxon>
    </lineage>
</organism>
<dbReference type="Proteomes" id="UP000473278">
    <property type="component" value="Unassembled WGS sequence"/>
</dbReference>
<feature type="signal peptide" evidence="1">
    <location>
        <begin position="1"/>
        <end position="22"/>
    </location>
</feature>
<dbReference type="Pfam" id="PF14125">
    <property type="entry name" value="DUF4292"/>
    <property type="match status" value="1"/>
</dbReference>
<dbReference type="Gene3D" id="2.50.20.10">
    <property type="entry name" value="Lipoprotein localisation LolA/LolB/LppX"/>
    <property type="match status" value="1"/>
</dbReference>
<keyword evidence="3" id="KW-1185">Reference proteome</keyword>
<protein>
    <submittedName>
        <fullName evidence="2">DUF4292 domain-containing protein</fullName>
    </submittedName>
</protein>
<dbReference type="RefSeq" id="WP_165138500.1">
    <property type="nucleotide sequence ID" value="NZ_JAALLT010000001.1"/>
</dbReference>
<dbReference type="AlphaFoldDB" id="A0A6M1ST69"/>
<gene>
    <name evidence="2" type="ORF">G3570_01590</name>
</gene>
<dbReference type="PROSITE" id="PS51257">
    <property type="entry name" value="PROKAR_LIPOPROTEIN"/>
    <property type="match status" value="1"/>
</dbReference>
<evidence type="ECO:0000313" key="2">
    <source>
        <dbReference type="EMBL" id="NGP75308.1"/>
    </source>
</evidence>
<sequence>MLYNPKKRILYLLILPVLITAACSTSKETARDSGFTSTSVEANRITSSIPDYSVSLATLKGKGKAIVSEPGNNERVTIYFSSNREKSLVTVRNGIGIEGGKLLTDGDSLLVYNKIDKFARKISIREGSLERINNLASLNILDIINFTVDSTQISAVFENEDHYRLQLNSGARVFVDKDNGLIQQVEQPPSSRLPYSRIEYEAYSEINGFKLPRRITIFSADKKSKVNLLVQSLEVNPELEELEIELPKNTKIYYR</sequence>
<accession>A0A6M1ST69</accession>
<proteinExistence type="predicted"/>